<evidence type="ECO:0000313" key="4">
    <source>
        <dbReference type="Proteomes" id="UP000233551"/>
    </source>
</evidence>
<evidence type="ECO:0000313" key="3">
    <source>
        <dbReference type="EMBL" id="PKI71524.1"/>
    </source>
</evidence>
<dbReference type="InterPro" id="IPR036875">
    <property type="entry name" value="Znf_CCHC_sf"/>
</dbReference>
<dbReference type="InterPro" id="IPR054722">
    <property type="entry name" value="PolX-like_BBD"/>
</dbReference>
<dbReference type="SUPFAM" id="SSF57756">
    <property type="entry name" value="Retrovirus zinc finger-like domains"/>
    <property type="match status" value="1"/>
</dbReference>
<dbReference type="Gene3D" id="4.10.60.10">
    <property type="entry name" value="Zinc finger, CCHC-type"/>
    <property type="match status" value="1"/>
</dbReference>
<reference evidence="3 4" key="1">
    <citation type="submission" date="2017-11" db="EMBL/GenBank/DDBJ databases">
        <title>De-novo sequencing of pomegranate (Punica granatum L.) genome.</title>
        <authorList>
            <person name="Akparov Z."/>
            <person name="Amiraslanov A."/>
            <person name="Hajiyeva S."/>
            <person name="Abbasov M."/>
            <person name="Kaur K."/>
            <person name="Hamwieh A."/>
            <person name="Solovyev V."/>
            <person name="Salamov A."/>
            <person name="Braich B."/>
            <person name="Kosarev P."/>
            <person name="Mahmoud A."/>
            <person name="Hajiyev E."/>
            <person name="Babayeva S."/>
            <person name="Izzatullayeva V."/>
            <person name="Mammadov A."/>
            <person name="Mammadov A."/>
            <person name="Sharifova S."/>
            <person name="Ojaghi J."/>
            <person name="Eynullazada K."/>
            <person name="Bayramov B."/>
            <person name="Abdulazimova A."/>
            <person name="Shahmuradov I."/>
        </authorList>
    </citation>
    <scope>NUCLEOTIDE SEQUENCE [LARGE SCALE GENOMIC DNA]</scope>
    <source>
        <strain evidence="4">cv. AG2017</strain>
        <tissue evidence="3">Leaf</tissue>
    </source>
</reference>
<keyword evidence="4" id="KW-1185">Reference proteome</keyword>
<accession>A0A2I0KSS6</accession>
<keyword evidence="1" id="KW-0863">Zinc-finger</keyword>
<comment type="caution">
    <text evidence="3">The sequence shown here is derived from an EMBL/GenBank/DDBJ whole genome shotgun (WGS) entry which is preliminary data.</text>
</comment>
<proteinExistence type="predicted"/>
<dbReference type="PROSITE" id="PS50158">
    <property type="entry name" value="ZF_CCHC"/>
    <property type="match status" value="1"/>
</dbReference>
<dbReference type="SMART" id="SM00343">
    <property type="entry name" value="ZnF_C2HC"/>
    <property type="match status" value="1"/>
</dbReference>
<dbReference type="EMBL" id="PGOL01000365">
    <property type="protein sequence ID" value="PKI71524.1"/>
    <property type="molecule type" value="Genomic_DNA"/>
</dbReference>
<dbReference type="Pfam" id="PF00098">
    <property type="entry name" value="zf-CCHC"/>
    <property type="match status" value="1"/>
</dbReference>
<dbReference type="AlphaFoldDB" id="A0A2I0KSS6"/>
<protein>
    <recommendedName>
        <fullName evidence="2">CCHC-type domain-containing protein</fullName>
    </recommendedName>
</protein>
<organism evidence="3 4">
    <name type="scientific">Punica granatum</name>
    <name type="common">Pomegranate</name>
    <dbReference type="NCBI Taxonomy" id="22663"/>
    <lineage>
        <taxon>Eukaryota</taxon>
        <taxon>Viridiplantae</taxon>
        <taxon>Streptophyta</taxon>
        <taxon>Embryophyta</taxon>
        <taxon>Tracheophyta</taxon>
        <taxon>Spermatophyta</taxon>
        <taxon>Magnoliopsida</taxon>
        <taxon>eudicotyledons</taxon>
        <taxon>Gunneridae</taxon>
        <taxon>Pentapetalae</taxon>
        <taxon>rosids</taxon>
        <taxon>malvids</taxon>
        <taxon>Myrtales</taxon>
        <taxon>Lythraceae</taxon>
        <taxon>Punica</taxon>
    </lineage>
</organism>
<keyword evidence="1" id="KW-0479">Metal-binding</keyword>
<sequence length="236" mass="26084">MVQRADRTRRGLVAGAICKLRGRKLICWNCNKEGHLKRDCPRRRAKKGEILGDTVVAKESYDGRDILIAACANILTTSATSECEKVLMANGDTCDVVGVGEVRFKLYTSSEMLLASVRHVPKLKKILISLGILDKLGYTYRCQGGVVSISKCTLMVMKGLLQKGTYDMQGMTSTTTFKCPAPKVKYLESFMDRGDLFGTNKKEKYKLHTLGKASKFLISNIAFDVPALVKQIEGTC</sequence>
<evidence type="ECO:0000259" key="2">
    <source>
        <dbReference type="PROSITE" id="PS50158"/>
    </source>
</evidence>
<dbReference type="GO" id="GO:0008270">
    <property type="term" value="F:zinc ion binding"/>
    <property type="evidence" value="ECO:0007669"/>
    <property type="project" value="UniProtKB-KW"/>
</dbReference>
<dbReference type="GO" id="GO:0003676">
    <property type="term" value="F:nucleic acid binding"/>
    <property type="evidence" value="ECO:0007669"/>
    <property type="project" value="InterPro"/>
</dbReference>
<dbReference type="Pfam" id="PF22936">
    <property type="entry name" value="Pol_BBD"/>
    <property type="match status" value="1"/>
</dbReference>
<feature type="domain" description="CCHC-type" evidence="2">
    <location>
        <begin position="27"/>
        <end position="42"/>
    </location>
</feature>
<keyword evidence="1" id="KW-0862">Zinc</keyword>
<name>A0A2I0KSS6_PUNGR</name>
<evidence type="ECO:0000256" key="1">
    <source>
        <dbReference type="PROSITE-ProRule" id="PRU00047"/>
    </source>
</evidence>
<dbReference type="Proteomes" id="UP000233551">
    <property type="component" value="Unassembled WGS sequence"/>
</dbReference>
<gene>
    <name evidence="3" type="ORF">CRG98_008041</name>
</gene>
<dbReference type="InterPro" id="IPR001878">
    <property type="entry name" value="Znf_CCHC"/>
</dbReference>